<evidence type="ECO:0000313" key="2">
    <source>
        <dbReference type="EMBL" id="OHA59542.1"/>
    </source>
</evidence>
<dbReference type="AlphaFoldDB" id="A0A1G2QHN9"/>
<name>A0A1G2QHN9_9BACT</name>
<organism evidence="2 3">
    <name type="scientific">Candidatus Vogelbacteria bacterium RIFOXYD1_FULL_46_19</name>
    <dbReference type="NCBI Taxonomy" id="1802439"/>
    <lineage>
        <taxon>Bacteria</taxon>
        <taxon>Candidatus Vogeliibacteriota</taxon>
    </lineage>
</organism>
<gene>
    <name evidence="2" type="ORF">A2589_01620</name>
</gene>
<comment type="caution">
    <text evidence="2">The sequence shown here is derived from an EMBL/GenBank/DDBJ whole genome shotgun (WGS) entry which is preliminary data.</text>
</comment>
<dbReference type="Pfam" id="PF07963">
    <property type="entry name" value="N_methyl"/>
    <property type="match status" value="1"/>
</dbReference>
<keyword evidence="1" id="KW-1133">Transmembrane helix</keyword>
<sequence length="272" mass="30050">MNRLKRQTGQSLVELLVAMGVFTIGATAILFLVLEADVSSWQGVERTKAVWLAKEGLEVVRAIRDNDFNDLTDGVHGISLSDEQWQLAGGENVQDQFTRIITISTVPDQPGLKEVKSQVSWQLGDSRPQSTELITYLSDWQEEPLEEIDCFFVDVSGASIEQGAANKIIREVWIGAKCSTPVTLDKMILTWDKPNTLTKTRIAQVFVWQGSANTGNIIDITDTTLIPGAPNVEIDQLRWVGSILGTAITVEFIMLDGSSEVFIIPDFDEPVL</sequence>
<keyword evidence="1" id="KW-0472">Membrane</keyword>
<reference evidence="2 3" key="1">
    <citation type="journal article" date="2016" name="Nat. Commun.">
        <title>Thousands of microbial genomes shed light on interconnected biogeochemical processes in an aquifer system.</title>
        <authorList>
            <person name="Anantharaman K."/>
            <person name="Brown C.T."/>
            <person name="Hug L.A."/>
            <person name="Sharon I."/>
            <person name="Castelle C.J."/>
            <person name="Probst A.J."/>
            <person name="Thomas B.C."/>
            <person name="Singh A."/>
            <person name="Wilkins M.J."/>
            <person name="Karaoz U."/>
            <person name="Brodie E.L."/>
            <person name="Williams K.H."/>
            <person name="Hubbard S.S."/>
            <person name="Banfield J.F."/>
        </authorList>
    </citation>
    <scope>NUCLEOTIDE SEQUENCE [LARGE SCALE GENOMIC DNA]</scope>
</reference>
<dbReference type="EMBL" id="MHTK01000006">
    <property type="protein sequence ID" value="OHA59542.1"/>
    <property type="molecule type" value="Genomic_DNA"/>
</dbReference>
<protein>
    <submittedName>
        <fullName evidence="2">Uncharacterized protein</fullName>
    </submittedName>
</protein>
<dbReference type="Proteomes" id="UP000177838">
    <property type="component" value="Unassembled WGS sequence"/>
</dbReference>
<evidence type="ECO:0000256" key="1">
    <source>
        <dbReference type="SAM" id="Phobius"/>
    </source>
</evidence>
<dbReference type="InterPro" id="IPR012902">
    <property type="entry name" value="N_methyl_site"/>
</dbReference>
<feature type="transmembrane region" description="Helical" evidence="1">
    <location>
        <begin position="12"/>
        <end position="34"/>
    </location>
</feature>
<keyword evidence="1" id="KW-0812">Transmembrane</keyword>
<proteinExistence type="predicted"/>
<dbReference type="STRING" id="1802439.A2589_01620"/>
<evidence type="ECO:0000313" key="3">
    <source>
        <dbReference type="Proteomes" id="UP000177838"/>
    </source>
</evidence>
<accession>A0A1G2QHN9</accession>